<protein>
    <submittedName>
        <fullName evidence="1">Uncharacterized protein</fullName>
    </submittedName>
</protein>
<reference evidence="1" key="1">
    <citation type="journal article" date="2015" name="Nature">
        <title>Complex archaea that bridge the gap between prokaryotes and eukaryotes.</title>
        <authorList>
            <person name="Spang A."/>
            <person name="Saw J.H."/>
            <person name="Jorgensen S.L."/>
            <person name="Zaremba-Niedzwiedzka K."/>
            <person name="Martijn J."/>
            <person name="Lind A.E."/>
            <person name="van Eijk R."/>
            <person name="Schleper C."/>
            <person name="Guy L."/>
            <person name="Ettema T.J."/>
        </authorList>
    </citation>
    <scope>NUCLEOTIDE SEQUENCE</scope>
</reference>
<accession>A0A0F8YN67</accession>
<gene>
    <name evidence="1" type="ORF">LCGC14_2799610</name>
</gene>
<dbReference type="AlphaFoldDB" id="A0A0F8YN67"/>
<evidence type="ECO:0000313" key="1">
    <source>
        <dbReference type="EMBL" id="KKK82817.1"/>
    </source>
</evidence>
<organism evidence="1">
    <name type="scientific">marine sediment metagenome</name>
    <dbReference type="NCBI Taxonomy" id="412755"/>
    <lineage>
        <taxon>unclassified sequences</taxon>
        <taxon>metagenomes</taxon>
        <taxon>ecological metagenomes</taxon>
    </lineage>
</organism>
<proteinExistence type="predicted"/>
<sequence length="68" mass="8442">MNKIIKRILWRMLKIYGSCDFYFYKYGIGGRTGKRYHWAFRAMTNYLHINWYGKECCPLFIEVERFPF</sequence>
<comment type="caution">
    <text evidence="1">The sequence shown here is derived from an EMBL/GenBank/DDBJ whole genome shotgun (WGS) entry which is preliminary data.</text>
</comment>
<dbReference type="EMBL" id="LAZR01052497">
    <property type="protein sequence ID" value="KKK82817.1"/>
    <property type="molecule type" value="Genomic_DNA"/>
</dbReference>
<name>A0A0F8YN67_9ZZZZ</name>